<feature type="transmembrane region" description="Helical" evidence="7">
    <location>
        <begin position="20"/>
        <end position="41"/>
    </location>
</feature>
<keyword evidence="6 7" id="KW-0472">Membrane</keyword>
<comment type="caution">
    <text evidence="9">The sequence shown here is derived from an EMBL/GenBank/DDBJ whole genome shotgun (WGS) entry which is preliminary data.</text>
</comment>
<dbReference type="PANTHER" id="PTHR43731">
    <property type="entry name" value="RHOMBOID PROTEASE"/>
    <property type="match status" value="1"/>
</dbReference>
<keyword evidence="4" id="KW-0378">Hydrolase</keyword>
<dbReference type="Pfam" id="PF01694">
    <property type="entry name" value="Rhomboid"/>
    <property type="match status" value="1"/>
</dbReference>
<evidence type="ECO:0000256" key="5">
    <source>
        <dbReference type="ARBA" id="ARBA00022989"/>
    </source>
</evidence>
<dbReference type="InterPro" id="IPR050925">
    <property type="entry name" value="Rhomboid_protease_S54"/>
</dbReference>
<accession>A0A2H0V5F1</accession>
<dbReference type="InterPro" id="IPR035952">
    <property type="entry name" value="Rhomboid-like_sf"/>
</dbReference>
<feature type="transmembrane region" description="Helical" evidence="7">
    <location>
        <begin position="158"/>
        <end position="190"/>
    </location>
</feature>
<evidence type="ECO:0000256" key="4">
    <source>
        <dbReference type="ARBA" id="ARBA00022801"/>
    </source>
</evidence>
<comment type="similarity">
    <text evidence="2">Belongs to the peptidase S54 family.</text>
</comment>
<keyword evidence="5 7" id="KW-1133">Transmembrane helix</keyword>
<evidence type="ECO:0000256" key="3">
    <source>
        <dbReference type="ARBA" id="ARBA00022692"/>
    </source>
</evidence>
<feature type="transmembrane region" description="Helical" evidence="7">
    <location>
        <begin position="196"/>
        <end position="215"/>
    </location>
</feature>
<dbReference type="EMBL" id="PFAP01000009">
    <property type="protein sequence ID" value="PIR94326.1"/>
    <property type="molecule type" value="Genomic_DNA"/>
</dbReference>
<proteinExistence type="inferred from homology"/>
<dbReference type="SUPFAM" id="SSF144091">
    <property type="entry name" value="Rhomboid-like"/>
    <property type="match status" value="1"/>
</dbReference>
<dbReference type="Gene3D" id="1.20.1540.10">
    <property type="entry name" value="Rhomboid-like"/>
    <property type="match status" value="1"/>
</dbReference>
<feature type="transmembrane region" description="Helical" evidence="7">
    <location>
        <begin position="133"/>
        <end position="151"/>
    </location>
</feature>
<comment type="subcellular location">
    <subcellularLocation>
        <location evidence="1">Membrane</location>
        <topology evidence="1">Multi-pass membrane protein</topology>
    </subcellularLocation>
</comment>
<reference evidence="10" key="1">
    <citation type="submission" date="2017-09" db="EMBL/GenBank/DDBJ databases">
        <title>Depth-based differentiation of microbial function through sediment-hosted aquifers and enrichment of novel symbionts in the deep terrestrial subsurface.</title>
        <authorList>
            <person name="Probst A.J."/>
            <person name="Ladd B."/>
            <person name="Jarett J.K."/>
            <person name="Geller-Mcgrath D.E."/>
            <person name="Sieber C.M.K."/>
            <person name="Emerson J.B."/>
            <person name="Anantharaman K."/>
            <person name="Thomas B.C."/>
            <person name="Malmstrom R."/>
            <person name="Stieglmeier M."/>
            <person name="Klingl A."/>
            <person name="Woyke T."/>
            <person name="Ryan C.M."/>
            <person name="Banfield J.F."/>
        </authorList>
    </citation>
    <scope>NUCLEOTIDE SEQUENCE [LARGE SCALE GENOMIC DNA]</scope>
</reference>
<dbReference type="InterPro" id="IPR022764">
    <property type="entry name" value="Peptidase_S54_rhomboid_dom"/>
</dbReference>
<feature type="transmembrane region" description="Helical" evidence="7">
    <location>
        <begin position="76"/>
        <end position="95"/>
    </location>
</feature>
<feature type="domain" description="Peptidase S54 rhomboid" evidence="8">
    <location>
        <begin position="63"/>
        <end position="217"/>
    </location>
</feature>
<keyword evidence="3 7" id="KW-0812">Transmembrane</keyword>
<gene>
    <name evidence="9" type="ORF">COT97_01765</name>
</gene>
<protein>
    <recommendedName>
        <fullName evidence="8">Peptidase S54 rhomboid domain-containing protein</fullName>
    </recommendedName>
</protein>
<evidence type="ECO:0000259" key="8">
    <source>
        <dbReference type="Pfam" id="PF01694"/>
    </source>
</evidence>
<evidence type="ECO:0000256" key="7">
    <source>
        <dbReference type="SAM" id="Phobius"/>
    </source>
</evidence>
<dbReference type="PANTHER" id="PTHR43731:SF14">
    <property type="entry name" value="PRESENILIN-ASSOCIATED RHOMBOID-LIKE PROTEIN, MITOCHONDRIAL"/>
    <property type="match status" value="1"/>
</dbReference>
<evidence type="ECO:0000256" key="6">
    <source>
        <dbReference type="ARBA" id="ARBA00023136"/>
    </source>
</evidence>
<feature type="transmembrane region" description="Helical" evidence="7">
    <location>
        <begin position="104"/>
        <end position="121"/>
    </location>
</feature>
<dbReference type="GO" id="GO:0016020">
    <property type="term" value="C:membrane"/>
    <property type="evidence" value="ECO:0007669"/>
    <property type="project" value="UniProtKB-SubCell"/>
</dbReference>
<dbReference type="Proteomes" id="UP000229901">
    <property type="component" value="Unassembled WGS sequence"/>
</dbReference>
<evidence type="ECO:0000256" key="2">
    <source>
        <dbReference type="ARBA" id="ARBA00009045"/>
    </source>
</evidence>
<evidence type="ECO:0000313" key="10">
    <source>
        <dbReference type="Proteomes" id="UP000229901"/>
    </source>
</evidence>
<organism evidence="9 10">
    <name type="scientific">Candidatus Falkowbacteria bacterium CG10_big_fil_rev_8_21_14_0_10_39_11</name>
    <dbReference type="NCBI Taxonomy" id="1974565"/>
    <lineage>
        <taxon>Bacteria</taxon>
        <taxon>Candidatus Falkowiibacteriota</taxon>
    </lineage>
</organism>
<dbReference type="AlphaFoldDB" id="A0A2H0V5F1"/>
<evidence type="ECO:0000256" key="1">
    <source>
        <dbReference type="ARBA" id="ARBA00004141"/>
    </source>
</evidence>
<dbReference type="GO" id="GO:0004252">
    <property type="term" value="F:serine-type endopeptidase activity"/>
    <property type="evidence" value="ECO:0007669"/>
    <property type="project" value="InterPro"/>
</dbReference>
<name>A0A2H0V5F1_9BACT</name>
<evidence type="ECO:0000313" key="9">
    <source>
        <dbReference type="EMBL" id="PIR94326.1"/>
    </source>
</evidence>
<sequence>MKPDVIKILIQDRSRPIKVLPWIIFINFAIYLTLLIFGQWLDYLPVEFIKQHFLVSWNAVAEGRIWVLLTAMFAHVYFYHILLNMFVLFSFGFLLERLMGPKKFLIFYLAAGIISNIIYILTNKYMLGITDQLALGASGAIFGALIFYCLIFPKSTLLLFFIIPFPALLGAIVFIGIEIIGFIGQIYGFYVIADNVAHNTHLGGVIVGIVYYLIFSQYYKSSLKRITRPYRQIKQTS</sequence>